<name>A0ABQ7XD45_BRANA</name>
<accession>A0ABQ7XD45</accession>
<evidence type="ECO:0000313" key="1">
    <source>
        <dbReference type="EMBL" id="KAH0853334.1"/>
    </source>
</evidence>
<evidence type="ECO:0000313" key="2">
    <source>
        <dbReference type="Proteomes" id="UP000824890"/>
    </source>
</evidence>
<dbReference type="Proteomes" id="UP000824890">
    <property type="component" value="Unassembled WGS sequence"/>
</dbReference>
<proteinExistence type="predicted"/>
<keyword evidence="2" id="KW-1185">Reference proteome</keyword>
<gene>
    <name evidence="1" type="ORF">HID58_093286</name>
</gene>
<sequence>MGISLCPPAPNQTHTLTELLHSGPLLDFDLLLPMLFFNGCLDLPSLQMSLSQTLVEKLMVSVKAAEPFPSIVAASKLLQWFHLDCVEITEMPYI</sequence>
<reference evidence="1 2" key="1">
    <citation type="submission" date="2021-05" db="EMBL/GenBank/DDBJ databases">
        <title>Genome Assembly of Synthetic Allotetraploid Brassica napus Reveals Homoeologous Exchanges between Subgenomes.</title>
        <authorList>
            <person name="Davis J.T."/>
        </authorList>
    </citation>
    <scope>NUCLEOTIDE SEQUENCE [LARGE SCALE GENOMIC DNA]</scope>
    <source>
        <strain evidence="2">cv. Da-Ae</strain>
        <tissue evidence="1">Seedling</tissue>
    </source>
</reference>
<comment type="caution">
    <text evidence="1">The sequence shown here is derived from an EMBL/GenBank/DDBJ whole genome shotgun (WGS) entry which is preliminary data.</text>
</comment>
<organism evidence="1 2">
    <name type="scientific">Brassica napus</name>
    <name type="common">Rape</name>
    <dbReference type="NCBI Taxonomy" id="3708"/>
    <lineage>
        <taxon>Eukaryota</taxon>
        <taxon>Viridiplantae</taxon>
        <taxon>Streptophyta</taxon>
        <taxon>Embryophyta</taxon>
        <taxon>Tracheophyta</taxon>
        <taxon>Spermatophyta</taxon>
        <taxon>Magnoliopsida</taxon>
        <taxon>eudicotyledons</taxon>
        <taxon>Gunneridae</taxon>
        <taxon>Pentapetalae</taxon>
        <taxon>rosids</taxon>
        <taxon>malvids</taxon>
        <taxon>Brassicales</taxon>
        <taxon>Brassicaceae</taxon>
        <taxon>Brassiceae</taxon>
        <taxon>Brassica</taxon>
    </lineage>
</organism>
<dbReference type="EMBL" id="JAGKQM010000800">
    <property type="protein sequence ID" value="KAH0853334.1"/>
    <property type="molecule type" value="Genomic_DNA"/>
</dbReference>
<protein>
    <submittedName>
        <fullName evidence="1">Uncharacterized protein</fullName>
    </submittedName>
</protein>